<feature type="region of interest" description="Disordered" evidence="1">
    <location>
        <begin position="309"/>
        <end position="343"/>
    </location>
</feature>
<protein>
    <submittedName>
        <fullName evidence="2">Uncharacterized protein</fullName>
    </submittedName>
</protein>
<accession>A0A6A4GKN5</accession>
<feature type="region of interest" description="Disordered" evidence="1">
    <location>
        <begin position="376"/>
        <end position="400"/>
    </location>
</feature>
<feature type="compositionally biased region" description="Basic residues" evidence="1">
    <location>
        <begin position="326"/>
        <end position="337"/>
    </location>
</feature>
<gene>
    <name evidence="2" type="ORF">BT96DRAFT_1088372</name>
</gene>
<keyword evidence="3" id="KW-1185">Reference proteome</keyword>
<evidence type="ECO:0000256" key="1">
    <source>
        <dbReference type="SAM" id="MobiDB-lite"/>
    </source>
</evidence>
<dbReference type="AlphaFoldDB" id="A0A6A4GKN5"/>
<dbReference type="Proteomes" id="UP000799118">
    <property type="component" value="Unassembled WGS sequence"/>
</dbReference>
<reference evidence="2" key="1">
    <citation type="journal article" date="2019" name="Environ. Microbiol.">
        <title>Fungal ecological strategies reflected in gene transcription - a case study of two litter decomposers.</title>
        <authorList>
            <person name="Barbi F."/>
            <person name="Kohler A."/>
            <person name="Barry K."/>
            <person name="Baskaran P."/>
            <person name="Daum C."/>
            <person name="Fauchery L."/>
            <person name="Ihrmark K."/>
            <person name="Kuo A."/>
            <person name="LaButti K."/>
            <person name="Lipzen A."/>
            <person name="Morin E."/>
            <person name="Grigoriev I.V."/>
            <person name="Henrissat B."/>
            <person name="Lindahl B."/>
            <person name="Martin F."/>
        </authorList>
    </citation>
    <scope>NUCLEOTIDE SEQUENCE</scope>
    <source>
        <strain evidence="2">JB14</strain>
    </source>
</reference>
<feature type="region of interest" description="Disordered" evidence="1">
    <location>
        <begin position="34"/>
        <end position="56"/>
    </location>
</feature>
<dbReference type="EMBL" id="ML769939">
    <property type="protein sequence ID" value="KAE9385845.1"/>
    <property type="molecule type" value="Genomic_DNA"/>
</dbReference>
<dbReference type="OrthoDB" id="3068300at2759"/>
<evidence type="ECO:0000313" key="3">
    <source>
        <dbReference type="Proteomes" id="UP000799118"/>
    </source>
</evidence>
<organism evidence="2 3">
    <name type="scientific">Gymnopus androsaceus JB14</name>
    <dbReference type="NCBI Taxonomy" id="1447944"/>
    <lineage>
        <taxon>Eukaryota</taxon>
        <taxon>Fungi</taxon>
        <taxon>Dikarya</taxon>
        <taxon>Basidiomycota</taxon>
        <taxon>Agaricomycotina</taxon>
        <taxon>Agaricomycetes</taxon>
        <taxon>Agaricomycetidae</taxon>
        <taxon>Agaricales</taxon>
        <taxon>Marasmiineae</taxon>
        <taxon>Omphalotaceae</taxon>
        <taxon>Gymnopus</taxon>
    </lineage>
</organism>
<evidence type="ECO:0000313" key="2">
    <source>
        <dbReference type="EMBL" id="KAE9385845.1"/>
    </source>
</evidence>
<proteinExistence type="predicted"/>
<sequence length="400" mass="45646">MDADDESSGPSFRSKAPVDDISALLKQTLTDFLAEQANQPNNSSQGRKGKKQSSLKVGSVAYNRKVKKRGLAALSKEQEQKWRSLIRTCFCFVTNTNGVNAFQDYRPVDAGIVIAYENAKGPGPSVGEGTGYLLYFGDGWRQAQWNQTVVANLVSYITSQHISRNVEGYLATEAINAYVWELFQQARTSYRKDKPRLREEGDRIETQVEANHRARSYTNQRRRDNYSHSRKSCKFDKRMEGVAMILSQPNLSASDRRKWEKVEFALRELGAQGQSSEESDAESMEHQLNVTVPYFRRRILGPVFHELDEKSKELQKQQAKQTGQRSRSRPSIRRVRTQNRSERTVVHGLPRSFYHRRYIENLTPAVLQSLEINGGRAEESQSLDPWAKTLQTDSDTGDEQ</sequence>
<name>A0A6A4GKN5_9AGAR</name>